<dbReference type="Gene3D" id="2.60.40.3080">
    <property type="match status" value="1"/>
</dbReference>
<dbReference type="InterPro" id="IPR013783">
    <property type="entry name" value="Ig-like_fold"/>
</dbReference>
<sequence>MKHIYFLILLWLGVICSYGQSNIEEYEYWFNNDFANKTTTTVTTTQQLLVNQNIPTTGLTNGIHVFNIRFKDNEGLWSSTTSEFFYKMPSTAQSTSNLVSYEYWLDNDYASAVVVNTPVQKQINVNELISMSTLTNGIHVFNIRFKDDRGLWSSTTSNFFYKMPEQTIGNNLITEYRYWVGNDFVNAVNVVLQTPIKQFNLIDNLDFTKIPKGEHSISFQFKDNLGMWSSVTTDTITKKSLPIADFSYSTQVGCGSTVVSFTDLSIDGDEYLWNFDDGNTSTLANPTHVYNTSNTYQVNLKVTDTLLGTHDTHTINLPININNVDVSVTQNGELLTANTTGAAYQWLDCNNGFSVIDGETNQSFTATQNGSYAVKITQNNCVETSTCYAVTTLNVFENTFSNKIIVYPNPTYGMVKIDLGKVMKACTVRINDINGKLINLSSYKNTQTLELDLNLEPGMYFISIDSENKKTTMKLIKH</sequence>
<dbReference type="CDD" id="cd00146">
    <property type="entry name" value="PKD"/>
    <property type="match status" value="1"/>
</dbReference>
<dbReference type="SMART" id="SM00089">
    <property type="entry name" value="PKD"/>
    <property type="match status" value="1"/>
</dbReference>
<name>A0ABW5JVU0_9FLAO</name>
<evidence type="ECO:0000313" key="4">
    <source>
        <dbReference type="Proteomes" id="UP001597441"/>
    </source>
</evidence>
<dbReference type="SUPFAM" id="SSF49299">
    <property type="entry name" value="PKD domain"/>
    <property type="match status" value="1"/>
</dbReference>
<dbReference type="EMBL" id="JBHULK010000004">
    <property type="protein sequence ID" value="MFD2535632.1"/>
    <property type="molecule type" value="Genomic_DNA"/>
</dbReference>
<dbReference type="PROSITE" id="PS50093">
    <property type="entry name" value="PKD"/>
    <property type="match status" value="1"/>
</dbReference>
<dbReference type="Proteomes" id="UP001597441">
    <property type="component" value="Unassembled WGS sequence"/>
</dbReference>
<dbReference type="RefSeq" id="WP_388018497.1">
    <property type="nucleotide sequence ID" value="NZ_JBHUDT010000004.1"/>
</dbReference>
<dbReference type="Pfam" id="PF18962">
    <property type="entry name" value="Por_Secre_tail"/>
    <property type="match status" value="1"/>
</dbReference>
<protein>
    <submittedName>
        <fullName evidence="3">T9SS type A sorting domain-containing protein</fullName>
    </submittedName>
</protein>
<evidence type="ECO:0000256" key="1">
    <source>
        <dbReference type="ARBA" id="ARBA00022729"/>
    </source>
</evidence>
<reference evidence="4" key="1">
    <citation type="journal article" date="2019" name="Int. J. Syst. Evol. Microbiol.">
        <title>The Global Catalogue of Microorganisms (GCM) 10K type strain sequencing project: providing services to taxonomists for standard genome sequencing and annotation.</title>
        <authorList>
            <consortium name="The Broad Institute Genomics Platform"/>
            <consortium name="The Broad Institute Genome Sequencing Center for Infectious Disease"/>
            <person name="Wu L."/>
            <person name="Ma J."/>
        </authorList>
    </citation>
    <scope>NUCLEOTIDE SEQUENCE [LARGE SCALE GENOMIC DNA]</scope>
    <source>
        <strain evidence="4">KCTC 42903</strain>
    </source>
</reference>
<proteinExistence type="predicted"/>
<evidence type="ECO:0000259" key="2">
    <source>
        <dbReference type="PROSITE" id="PS50093"/>
    </source>
</evidence>
<keyword evidence="1" id="KW-0732">Signal</keyword>
<evidence type="ECO:0000313" key="3">
    <source>
        <dbReference type="EMBL" id="MFD2535632.1"/>
    </source>
</evidence>
<dbReference type="NCBIfam" id="TIGR04183">
    <property type="entry name" value="Por_Secre_tail"/>
    <property type="match status" value="1"/>
</dbReference>
<dbReference type="Gene3D" id="2.60.40.10">
    <property type="entry name" value="Immunoglobulins"/>
    <property type="match status" value="1"/>
</dbReference>
<dbReference type="InterPro" id="IPR026444">
    <property type="entry name" value="Secre_tail"/>
</dbReference>
<dbReference type="InterPro" id="IPR022409">
    <property type="entry name" value="PKD/Chitinase_dom"/>
</dbReference>
<accession>A0ABW5JVU0</accession>
<dbReference type="InterPro" id="IPR000601">
    <property type="entry name" value="PKD_dom"/>
</dbReference>
<organism evidence="3 4">
    <name type="scientific">Gelatiniphilus marinus</name>
    <dbReference type="NCBI Taxonomy" id="1759464"/>
    <lineage>
        <taxon>Bacteria</taxon>
        <taxon>Pseudomonadati</taxon>
        <taxon>Bacteroidota</taxon>
        <taxon>Flavobacteriia</taxon>
        <taxon>Flavobacteriales</taxon>
        <taxon>Flavobacteriaceae</taxon>
        <taxon>Gelatiniphilus</taxon>
    </lineage>
</organism>
<dbReference type="Pfam" id="PF18911">
    <property type="entry name" value="PKD_4"/>
    <property type="match status" value="1"/>
</dbReference>
<keyword evidence="4" id="KW-1185">Reference proteome</keyword>
<comment type="caution">
    <text evidence="3">The sequence shown here is derived from an EMBL/GenBank/DDBJ whole genome shotgun (WGS) entry which is preliminary data.</text>
</comment>
<dbReference type="InterPro" id="IPR035986">
    <property type="entry name" value="PKD_dom_sf"/>
</dbReference>
<feature type="domain" description="PKD" evidence="2">
    <location>
        <begin position="271"/>
        <end position="305"/>
    </location>
</feature>
<gene>
    <name evidence="3" type="ORF">ACFSQS_11015</name>
</gene>